<dbReference type="Proteomes" id="UP000054282">
    <property type="component" value="Unassembled WGS sequence"/>
</dbReference>
<protein>
    <submittedName>
        <fullName evidence="1">Uncharacterized protein</fullName>
    </submittedName>
</protein>
<sequence>MKNKYVQTSHSFLDDDFFFYNPKDIQDNINHDNDLRILKKKIRDYSKDLYHTLILCENCKGFYVDMFLIKYIQ</sequence>
<name>A0A0L7M9V3_PLAF4</name>
<dbReference type="KEGG" id="pfd:PFDG_04904"/>
<reference evidence="2" key="1">
    <citation type="submission" date="2006-09" db="EMBL/GenBank/DDBJ databases">
        <title>Annotation of Plasmodium falciparum Dd2.</title>
        <authorList>
            <consortium name="The Broad Institute Genome Sequencing Platform"/>
            <person name="Volkman S.K."/>
            <person name="Neafsey D.E."/>
            <person name="Dash A.P."/>
            <person name="Chitnis C.E."/>
            <person name="Hartl D.L."/>
            <person name="Young S.K."/>
            <person name="Zeng Q."/>
            <person name="Koehrsen M."/>
            <person name="Alvarado L."/>
            <person name="Berlin A."/>
            <person name="Borenstein D."/>
            <person name="Chapman S.B."/>
            <person name="Chen Z."/>
            <person name="Engels R."/>
            <person name="Freedman E."/>
            <person name="Gellesch M."/>
            <person name="Goldberg J."/>
            <person name="Griggs A."/>
            <person name="Gujja S."/>
            <person name="Heilman E.R."/>
            <person name="Heiman D.I."/>
            <person name="Howarth C."/>
            <person name="Jen D."/>
            <person name="Larson L."/>
            <person name="Mehta T."/>
            <person name="Neiman D."/>
            <person name="Park D."/>
            <person name="Pearson M."/>
            <person name="Roberts A."/>
            <person name="Saif S."/>
            <person name="Shea T."/>
            <person name="Shenoy N."/>
            <person name="Sisk P."/>
            <person name="Stolte C."/>
            <person name="Sykes S."/>
            <person name="Walk T."/>
            <person name="White J."/>
            <person name="Yandava C."/>
            <person name="Haas B."/>
            <person name="Henn M.R."/>
            <person name="Nusbaum C."/>
            <person name="Birren B."/>
        </authorList>
    </citation>
    <scope>NUCLEOTIDE SEQUENCE [LARGE SCALE GENOMIC DNA]</scope>
</reference>
<gene>
    <name evidence="1" type="ORF">PFDG_04904</name>
</gene>
<dbReference type="AlphaFoldDB" id="A0A0L7M9V3"/>
<accession>A0A0L7M9V3</accession>
<dbReference type="EMBL" id="GG702287">
    <property type="protein sequence ID" value="KOB89355.1"/>
    <property type="molecule type" value="Genomic_DNA"/>
</dbReference>
<reference evidence="2" key="2">
    <citation type="submission" date="2006-09" db="EMBL/GenBank/DDBJ databases">
        <title>The genome sequence of Plasmodium falciparum Dd2.</title>
        <authorList>
            <consortium name="The Broad Institute Genome Sequencing Platform"/>
            <person name="Birren B."/>
            <person name="Lander E."/>
            <person name="Galagan J."/>
            <person name="Nusbaum C."/>
            <person name="Devon K."/>
            <person name="Henn M."/>
            <person name="Jaffe D."/>
            <person name="Butler J."/>
            <person name="Alvarez P."/>
            <person name="Gnerre S."/>
            <person name="Grabherr M."/>
            <person name="Kleber M."/>
            <person name="Mauceli E."/>
            <person name="Brockman W."/>
            <person name="MacCallum I.A."/>
            <person name="Rounsley S."/>
            <person name="Young S."/>
            <person name="LaButti K."/>
            <person name="Pushparaj V."/>
            <person name="DeCaprio D."/>
            <person name="Crawford M."/>
            <person name="Koehrsen M."/>
            <person name="Engels R."/>
            <person name="Montgomery P."/>
            <person name="Pearson M."/>
            <person name="Howarth C."/>
            <person name="Larson L."/>
            <person name="Luoma S."/>
            <person name="White J."/>
            <person name="Kodira C."/>
            <person name="Zeng Q."/>
            <person name="O'Leary S."/>
            <person name="Yandava C."/>
            <person name="Alvarado L."/>
            <person name="Wirth D."/>
            <person name="Volkman S."/>
            <person name="Hartl D."/>
        </authorList>
    </citation>
    <scope>NUCLEOTIDE SEQUENCE [LARGE SCALE GENOMIC DNA]</scope>
</reference>
<proteinExistence type="predicted"/>
<evidence type="ECO:0000313" key="2">
    <source>
        <dbReference type="Proteomes" id="UP000054282"/>
    </source>
</evidence>
<organism evidence="1 2">
    <name type="scientific">Plasmodium falciparum (isolate Dd2)</name>
    <dbReference type="NCBI Taxonomy" id="57267"/>
    <lineage>
        <taxon>Eukaryota</taxon>
        <taxon>Sar</taxon>
        <taxon>Alveolata</taxon>
        <taxon>Apicomplexa</taxon>
        <taxon>Aconoidasida</taxon>
        <taxon>Haemosporida</taxon>
        <taxon>Plasmodiidae</taxon>
        <taxon>Plasmodium</taxon>
        <taxon>Plasmodium (Laverania)</taxon>
    </lineage>
</organism>
<evidence type="ECO:0000313" key="1">
    <source>
        <dbReference type="EMBL" id="KOB89355.1"/>
    </source>
</evidence>